<evidence type="ECO:0000256" key="1">
    <source>
        <dbReference type="SAM" id="SignalP"/>
    </source>
</evidence>
<dbReference type="Pfam" id="PF12276">
    <property type="entry name" value="DUF3617"/>
    <property type="match status" value="1"/>
</dbReference>
<keyword evidence="1" id="KW-0732">Signal</keyword>
<dbReference type="RefSeq" id="WP_167344841.1">
    <property type="nucleotide sequence ID" value="NZ_CYHF01000003.1"/>
</dbReference>
<gene>
    <name evidence="2" type="ORF">Ga0061069_103339</name>
</gene>
<feature type="signal peptide" evidence="1">
    <location>
        <begin position="1"/>
        <end position="24"/>
    </location>
</feature>
<dbReference type="STRING" id="339866.GCA_001418255_01218"/>
<keyword evidence="3" id="KW-1185">Reference proteome</keyword>
<name>A0A0K6HY81_9BURK</name>
<dbReference type="InterPro" id="IPR022061">
    <property type="entry name" value="DUF3617"/>
</dbReference>
<dbReference type="Proteomes" id="UP000183649">
    <property type="component" value="Unassembled WGS sequence"/>
</dbReference>
<feature type="chain" id="PRO_5005505033" description="DUF3617 domain-containing protein" evidence="1">
    <location>
        <begin position="25"/>
        <end position="206"/>
    </location>
</feature>
<protein>
    <recommendedName>
        <fullName evidence="4">DUF3617 domain-containing protein</fullName>
    </recommendedName>
</protein>
<evidence type="ECO:0000313" key="2">
    <source>
        <dbReference type="EMBL" id="CUA95987.1"/>
    </source>
</evidence>
<evidence type="ECO:0008006" key="4">
    <source>
        <dbReference type="Google" id="ProtNLM"/>
    </source>
</evidence>
<organism evidence="2 3">
    <name type="scientific">Thiomonas bhubaneswarensis</name>
    <dbReference type="NCBI Taxonomy" id="339866"/>
    <lineage>
        <taxon>Bacteria</taxon>
        <taxon>Pseudomonadati</taxon>
        <taxon>Pseudomonadota</taxon>
        <taxon>Betaproteobacteria</taxon>
        <taxon>Burkholderiales</taxon>
        <taxon>Thiomonas</taxon>
    </lineage>
</organism>
<proteinExistence type="predicted"/>
<evidence type="ECO:0000313" key="3">
    <source>
        <dbReference type="Proteomes" id="UP000183649"/>
    </source>
</evidence>
<accession>A0A0K6HY81</accession>
<sequence length="206" mass="22218">MKGKGLWASAGVAASLLVTQAVQAMTLPEPGLWEVRSQTLINDVDIDAALRQEFQKQLQQLPAQDRAALGPALQHAIEAMSPVEKECITKEEVQSLRDPQAMLAQLQKDSPECRFKLDAVKGDTIQYSGQCAAGEDGGFTGDVHGVMTMHSSRSWSQSFEGEGRFVIPAGDMKILGLDAKKLRGKVRTKLTASGRWLGAQCGAVKP</sequence>
<reference evidence="3" key="1">
    <citation type="submission" date="2015-08" db="EMBL/GenBank/DDBJ databases">
        <authorList>
            <person name="Varghese N."/>
        </authorList>
    </citation>
    <scope>NUCLEOTIDE SEQUENCE [LARGE SCALE GENOMIC DNA]</scope>
    <source>
        <strain evidence="3">DSM 18181</strain>
    </source>
</reference>
<dbReference type="EMBL" id="CYHF01000003">
    <property type="protein sequence ID" value="CUA95987.1"/>
    <property type="molecule type" value="Genomic_DNA"/>
</dbReference>
<dbReference type="AlphaFoldDB" id="A0A0K6HY81"/>